<feature type="transmembrane region" description="Helical" evidence="1">
    <location>
        <begin position="43"/>
        <end position="69"/>
    </location>
</feature>
<keyword evidence="3" id="KW-1185">Reference proteome</keyword>
<keyword evidence="1" id="KW-1133">Transmembrane helix</keyword>
<evidence type="ECO:0000256" key="1">
    <source>
        <dbReference type="SAM" id="Phobius"/>
    </source>
</evidence>
<dbReference type="EMBL" id="WBOS01000036">
    <property type="protein sequence ID" value="KAB2327998.1"/>
    <property type="molecule type" value="Genomic_DNA"/>
</dbReference>
<organism evidence="2 3">
    <name type="scientific">Cytobacillus depressus</name>
    <dbReference type="NCBI Taxonomy" id="1602942"/>
    <lineage>
        <taxon>Bacteria</taxon>
        <taxon>Bacillati</taxon>
        <taxon>Bacillota</taxon>
        <taxon>Bacilli</taxon>
        <taxon>Bacillales</taxon>
        <taxon>Bacillaceae</taxon>
        <taxon>Cytobacillus</taxon>
    </lineage>
</organism>
<evidence type="ECO:0000313" key="3">
    <source>
        <dbReference type="Proteomes" id="UP000481030"/>
    </source>
</evidence>
<proteinExistence type="predicted"/>
<comment type="caution">
    <text evidence="2">The sequence shown here is derived from an EMBL/GenBank/DDBJ whole genome shotgun (WGS) entry which is preliminary data.</text>
</comment>
<evidence type="ECO:0000313" key="2">
    <source>
        <dbReference type="EMBL" id="KAB2327998.1"/>
    </source>
</evidence>
<name>A0A6L3UVW0_9BACI</name>
<protein>
    <submittedName>
        <fullName evidence="2">Uncharacterized protein</fullName>
    </submittedName>
</protein>
<sequence>MKYLFTVFKAVYTLFLILTIGMLVLAIDLFGRGGTIPFARYYSIIYLVVLLITILTMIINVVIAFSILIKKAGILKVVKRVGLFFIIGVVIAIIVSLIKNKIFFLWNIYFCLSLSPLLQLSLAIKKHRRI</sequence>
<keyword evidence="1" id="KW-0812">Transmembrane</keyword>
<dbReference type="Proteomes" id="UP000481030">
    <property type="component" value="Unassembled WGS sequence"/>
</dbReference>
<accession>A0A6L3UVW0</accession>
<feature type="transmembrane region" description="Helical" evidence="1">
    <location>
        <begin position="81"/>
        <end position="98"/>
    </location>
</feature>
<dbReference type="RefSeq" id="WP_151537684.1">
    <property type="nucleotide sequence ID" value="NZ_WBOS01000036.1"/>
</dbReference>
<gene>
    <name evidence="2" type="ORF">F7731_26230</name>
</gene>
<keyword evidence="1" id="KW-0472">Membrane</keyword>
<feature type="transmembrane region" description="Helical" evidence="1">
    <location>
        <begin position="104"/>
        <end position="124"/>
    </location>
</feature>
<reference evidence="2 3" key="1">
    <citation type="journal article" date="2016" name="Antonie Van Leeuwenhoek">
        <title>Bacillus depressus sp. nov., isolated from soil of a sunflower field.</title>
        <authorList>
            <person name="Wei X."/>
            <person name="Xin D."/>
            <person name="Xin Y."/>
            <person name="Zhang H."/>
            <person name="Wang T."/>
            <person name="Zhang J."/>
        </authorList>
    </citation>
    <scope>NUCLEOTIDE SEQUENCE [LARGE SCALE GENOMIC DNA]</scope>
    <source>
        <strain evidence="2 3">BZ1</strain>
    </source>
</reference>
<feature type="transmembrane region" description="Helical" evidence="1">
    <location>
        <begin position="12"/>
        <end position="31"/>
    </location>
</feature>
<dbReference type="AlphaFoldDB" id="A0A6L3UVW0"/>